<evidence type="ECO:0000313" key="2">
    <source>
        <dbReference type="EMBL" id="QJA82170.1"/>
    </source>
</evidence>
<proteinExistence type="predicted"/>
<gene>
    <name evidence="2" type="ORF">MM415A00437_0017</name>
    <name evidence="1" type="ORF">MM415B01211_0029</name>
</gene>
<accession>A0A6M3KKD0</accession>
<protein>
    <submittedName>
        <fullName evidence="2">Uncharacterized protein</fullName>
    </submittedName>
</protein>
<sequence>MLPINEKALLKMVMGYVNDARYITIDEISIEQRLTDIVKEIEELAMDIEEGEYDRKIGR</sequence>
<reference evidence="2" key="1">
    <citation type="submission" date="2020-03" db="EMBL/GenBank/DDBJ databases">
        <title>The deep terrestrial virosphere.</title>
        <authorList>
            <person name="Holmfeldt K."/>
            <person name="Nilsson E."/>
            <person name="Simone D."/>
            <person name="Lopez-Fernandez M."/>
            <person name="Wu X."/>
            <person name="de Brujin I."/>
            <person name="Lundin D."/>
            <person name="Andersson A."/>
            <person name="Bertilsson S."/>
            <person name="Dopson M."/>
        </authorList>
    </citation>
    <scope>NUCLEOTIDE SEQUENCE</scope>
    <source>
        <strain evidence="2">MM415A00437</strain>
        <strain evidence="1">MM415B01211</strain>
    </source>
</reference>
<name>A0A6M3KKD0_9ZZZZ</name>
<organism evidence="2">
    <name type="scientific">viral metagenome</name>
    <dbReference type="NCBI Taxonomy" id="1070528"/>
    <lineage>
        <taxon>unclassified sequences</taxon>
        <taxon>metagenomes</taxon>
        <taxon>organismal metagenomes</taxon>
    </lineage>
</organism>
<dbReference type="EMBL" id="MT141391">
    <property type="protein sequence ID" value="QJA59997.1"/>
    <property type="molecule type" value="Genomic_DNA"/>
</dbReference>
<dbReference type="AlphaFoldDB" id="A0A6M3KKD0"/>
<evidence type="ECO:0000313" key="1">
    <source>
        <dbReference type="EMBL" id="QJA59997.1"/>
    </source>
</evidence>
<dbReference type="EMBL" id="MT142481">
    <property type="protein sequence ID" value="QJA82170.1"/>
    <property type="molecule type" value="Genomic_DNA"/>
</dbReference>